<protein>
    <recommendedName>
        <fullName evidence="6">Signal transduction histidine kinase internal region domain-containing protein</fullName>
    </recommendedName>
</protein>
<feature type="domain" description="Two component regulator three Y" evidence="3">
    <location>
        <begin position="578"/>
        <end position="639"/>
    </location>
</feature>
<dbReference type="InterPro" id="IPR010559">
    <property type="entry name" value="Sig_transdc_His_kin_internal"/>
</dbReference>
<gene>
    <name evidence="4" type="ORF">GCM10023230_20250</name>
</gene>
<dbReference type="PANTHER" id="PTHR34220:SF7">
    <property type="entry name" value="SENSOR HISTIDINE KINASE YPDA"/>
    <property type="match status" value="1"/>
</dbReference>
<dbReference type="Pfam" id="PF06580">
    <property type="entry name" value="His_kinase"/>
    <property type="match status" value="1"/>
</dbReference>
<reference evidence="5" key="1">
    <citation type="journal article" date="2019" name="Int. J. Syst. Evol. Microbiol.">
        <title>The Global Catalogue of Microorganisms (GCM) 10K type strain sequencing project: providing services to taxonomists for standard genome sequencing and annotation.</title>
        <authorList>
            <consortium name="The Broad Institute Genomics Platform"/>
            <consortium name="The Broad Institute Genome Sequencing Center for Infectious Disease"/>
            <person name="Wu L."/>
            <person name="Ma J."/>
        </authorList>
    </citation>
    <scope>NUCLEOTIDE SEQUENCE [LARGE SCALE GENOMIC DNA]</scope>
    <source>
        <strain evidence="5">JCM 18198</strain>
    </source>
</reference>
<dbReference type="Gene3D" id="2.60.40.10">
    <property type="entry name" value="Immunoglobulins"/>
    <property type="match status" value="1"/>
</dbReference>
<evidence type="ECO:0000256" key="1">
    <source>
        <dbReference type="SAM" id="Phobius"/>
    </source>
</evidence>
<evidence type="ECO:0000259" key="3">
    <source>
        <dbReference type="Pfam" id="PF07495"/>
    </source>
</evidence>
<proteinExistence type="predicted"/>
<feature type="domain" description="Signal transduction histidine kinase internal region" evidence="2">
    <location>
        <begin position="685"/>
        <end position="765"/>
    </location>
</feature>
<keyword evidence="1" id="KW-0472">Membrane</keyword>
<evidence type="ECO:0000259" key="2">
    <source>
        <dbReference type="Pfam" id="PF06580"/>
    </source>
</evidence>
<sequence>MVQIQDIFSTPQVLSSVNFNDASPNNDHFDYVYVDSKGLIWCSDQNYIKYFSPTTKKITSFLLDKNLIDFESKNTFLEPNLQEVWIATRKGMFIWNRNTKQWKASEHSFLQKNSFQSVKLSANKQNFYFFNDKEEFYVYNISQNKIVFQAKNAFPNKVSSIISSYEKGNQIAIYNENEIFLWNYTQKPTRIYATKNKINHVYYDVDTHFFWVATNHGLVKLIPNDESITSVVAPLKKQQTVTSITNDPTGRIGLCNGDNTFYVYDNSKWYSFISPDTSLEITEVYHYKQSFLLATNKGVYSFRDQKIQELVAVPTGVKKIGIDTNQRIWIVPKKGKILVYDMQKRELQNGWVTNSEKYWQENQFNDIAIAKNGSIWLASWMPKDYGISYYDQSKKQFTEISVLKKFNTDTSFITDYYNRIAFTQQGNILFSGYGGWNLVNPKGKIIHSLNTEKYNVANDHVEGIAEDFNGNIWFTSAEGLNHYNFKTDKVVRISQIDGLASDDLIYGFCKLRPTQIALGTDFGYQVVATDKILKTKLVNKLQISVVKKDGVILAHPNNAITIDYDFTELDIHFSALSFSEKEKIIYKYKFDTDTTWNYIGTNPKLSLVKLAPGKYTITVAVGDNLDNWQSKTLTISLVITPPFYQTFWFMGILTLLILGILYLILRYLVDQEKIKGILKSNIKEAEMQTLRSQMNPHFMFNSLNSINSYIIQNKSNEASKYLTTFSKLMRSILDHSKHRLITIEKELKTLDWYLQLEAVRLEHKFTYSITCSENIDTKTTLIPPLILQPFVENAIWHGIQNKIGPGHIAIVLEQNTSDSYKISITDNGIGRKASAALKKNQTSHKSYGIDITINRLEMLHPGNTISITDLEGEKEQPLGTKVELIISY</sequence>
<dbReference type="SUPFAM" id="SSF101898">
    <property type="entry name" value="NHL repeat"/>
    <property type="match status" value="1"/>
</dbReference>
<accession>A0ABP8ZZH1</accession>
<comment type="caution">
    <text evidence="4">The sequence shown here is derived from an EMBL/GenBank/DDBJ whole genome shotgun (WGS) entry which is preliminary data.</text>
</comment>
<dbReference type="Gene3D" id="3.30.565.10">
    <property type="entry name" value="Histidine kinase-like ATPase, C-terminal domain"/>
    <property type="match status" value="1"/>
</dbReference>
<evidence type="ECO:0008006" key="6">
    <source>
        <dbReference type="Google" id="ProtNLM"/>
    </source>
</evidence>
<dbReference type="InterPro" id="IPR013783">
    <property type="entry name" value="Ig-like_fold"/>
</dbReference>
<evidence type="ECO:0000313" key="4">
    <source>
        <dbReference type="EMBL" id="GAA4770098.1"/>
    </source>
</evidence>
<keyword evidence="1" id="KW-0812">Transmembrane</keyword>
<dbReference type="InterPro" id="IPR036890">
    <property type="entry name" value="HATPase_C_sf"/>
</dbReference>
<organism evidence="4 5">
    <name type="scientific">Flavobacterium hankyongi</name>
    <dbReference type="NCBI Taxonomy" id="1176532"/>
    <lineage>
        <taxon>Bacteria</taxon>
        <taxon>Pseudomonadati</taxon>
        <taxon>Bacteroidota</taxon>
        <taxon>Flavobacteriia</taxon>
        <taxon>Flavobacteriales</taxon>
        <taxon>Flavobacteriaceae</taxon>
        <taxon>Flavobacterium</taxon>
    </lineage>
</organism>
<dbReference type="Proteomes" id="UP001500141">
    <property type="component" value="Unassembled WGS sequence"/>
</dbReference>
<dbReference type="PANTHER" id="PTHR34220">
    <property type="entry name" value="SENSOR HISTIDINE KINASE YPDA"/>
    <property type="match status" value="1"/>
</dbReference>
<dbReference type="InterPro" id="IPR050640">
    <property type="entry name" value="Bact_2-comp_sensor_kinase"/>
</dbReference>
<evidence type="ECO:0000313" key="5">
    <source>
        <dbReference type="Proteomes" id="UP001500141"/>
    </source>
</evidence>
<dbReference type="SUPFAM" id="SSF63829">
    <property type="entry name" value="Calcium-dependent phosphotriesterase"/>
    <property type="match status" value="1"/>
</dbReference>
<dbReference type="SUPFAM" id="SSF55874">
    <property type="entry name" value="ATPase domain of HSP90 chaperone/DNA topoisomerase II/histidine kinase"/>
    <property type="match status" value="1"/>
</dbReference>
<dbReference type="InterPro" id="IPR011123">
    <property type="entry name" value="Y_Y_Y"/>
</dbReference>
<feature type="transmembrane region" description="Helical" evidence="1">
    <location>
        <begin position="647"/>
        <end position="669"/>
    </location>
</feature>
<keyword evidence="1" id="KW-1133">Transmembrane helix</keyword>
<dbReference type="InterPro" id="IPR015943">
    <property type="entry name" value="WD40/YVTN_repeat-like_dom_sf"/>
</dbReference>
<keyword evidence="5" id="KW-1185">Reference proteome</keyword>
<name>A0ABP8ZZH1_9FLAO</name>
<dbReference type="Pfam" id="PF07495">
    <property type="entry name" value="Y_Y_Y"/>
    <property type="match status" value="1"/>
</dbReference>
<dbReference type="EMBL" id="BAABIP010000017">
    <property type="protein sequence ID" value="GAA4770098.1"/>
    <property type="molecule type" value="Genomic_DNA"/>
</dbReference>
<dbReference type="Gene3D" id="2.130.10.10">
    <property type="entry name" value="YVTN repeat-like/Quinoprotein amine dehydrogenase"/>
    <property type="match status" value="2"/>
</dbReference>